<protein>
    <submittedName>
        <fullName evidence="1">Uncharacterized protein</fullName>
    </submittedName>
</protein>
<comment type="caution">
    <text evidence="1">The sequence shown here is derived from an EMBL/GenBank/DDBJ whole genome shotgun (WGS) entry which is preliminary data.</text>
</comment>
<dbReference type="EMBL" id="CAJNJA010050012">
    <property type="protein sequence ID" value="CAE7839557.1"/>
    <property type="molecule type" value="Genomic_DNA"/>
</dbReference>
<reference evidence="1" key="1">
    <citation type="submission" date="2021-02" db="EMBL/GenBank/DDBJ databases">
        <authorList>
            <person name="Dougan E. K."/>
            <person name="Rhodes N."/>
            <person name="Thang M."/>
            <person name="Chan C."/>
        </authorList>
    </citation>
    <scope>NUCLEOTIDE SEQUENCE</scope>
</reference>
<accession>A0A812ZT73</accession>
<evidence type="ECO:0000313" key="1">
    <source>
        <dbReference type="EMBL" id="CAE7839557.1"/>
    </source>
</evidence>
<gene>
    <name evidence="1" type="ORF">SNEC2469_LOCUS25389</name>
</gene>
<dbReference type="AlphaFoldDB" id="A0A812ZT73"/>
<keyword evidence="2" id="KW-1185">Reference proteome</keyword>
<proteinExistence type="predicted"/>
<dbReference type="Proteomes" id="UP000601435">
    <property type="component" value="Unassembled WGS sequence"/>
</dbReference>
<name>A0A812ZT73_9DINO</name>
<sequence>MKPAGWETDVYDVSQLGVPISPVTRFYLLSSFLAASSSEEQFPISRSADSGFGFIHR</sequence>
<feature type="non-terminal residue" evidence="1">
    <location>
        <position position="57"/>
    </location>
</feature>
<organism evidence="1 2">
    <name type="scientific">Symbiodinium necroappetens</name>
    <dbReference type="NCBI Taxonomy" id="1628268"/>
    <lineage>
        <taxon>Eukaryota</taxon>
        <taxon>Sar</taxon>
        <taxon>Alveolata</taxon>
        <taxon>Dinophyceae</taxon>
        <taxon>Suessiales</taxon>
        <taxon>Symbiodiniaceae</taxon>
        <taxon>Symbiodinium</taxon>
    </lineage>
</organism>
<evidence type="ECO:0000313" key="2">
    <source>
        <dbReference type="Proteomes" id="UP000601435"/>
    </source>
</evidence>